<keyword evidence="1" id="KW-0813">Transport</keyword>
<accession>A0A511YRR7</accession>
<comment type="subcellular location">
    <subcellularLocation>
        <location evidence="1">Cell outer membrane</location>
        <topology evidence="1">Multi-pass membrane protein</topology>
    </subcellularLocation>
</comment>
<evidence type="ECO:0000313" key="4">
    <source>
        <dbReference type="Proteomes" id="UP000321863"/>
    </source>
</evidence>
<dbReference type="InterPro" id="IPR012910">
    <property type="entry name" value="Plug_dom"/>
</dbReference>
<reference evidence="3 4" key="1">
    <citation type="submission" date="2019-07" db="EMBL/GenBank/DDBJ databases">
        <title>Whole genome shotgun sequence of Chryseobacterium hagamense NBRC 105253.</title>
        <authorList>
            <person name="Hosoyama A."/>
            <person name="Uohara A."/>
            <person name="Ohji S."/>
            <person name="Ichikawa N."/>
        </authorList>
    </citation>
    <scope>NUCLEOTIDE SEQUENCE [LARGE SCALE GENOMIC DNA]</scope>
    <source>
        <strain evidence="3 4">NBRC 105253</strain>
    </source>
</reference>
<dbReference type="Proteomes" id="UP000321863">
    <property type="component" value="Unassembled WGS sequence"/>
</dbReference>
<evidence type="ECO:0000259" key="2">
    <source>
        <dbReference type="Pfam" id="PF07715"/>
    </source>
</evidence>
<keyword evidence="1" id="KW-0472">Membrane</keyword>
<keyword evidence="1" id="KW-1134">Transmembrane beta strand</keyword>
<dbReference type="PROSITE" id="PS52016">
    <property type="entry name" value="TONB_DEPENDENT_REC_3"/>
    <property type="match status" value="1"/>
</dbReference>
<organism evidence="3 4">
    <name type="scientific">Chryseobacterium hagamense</name>
    <dbReference type="NCBI Taxonomy" id="395935"/>
    <lineage>
        <taxon>Bacteria</taxon>
        <taxon>Pseudomonadati</taxon>
        <taxon>Bacteroidota</taxon>
        <taxon>Flavobacteriia</taxon>
        <taxon>Flavobacteriales</taxon>
        <taxon>Weeksellaceae</taxon>
        <taxon>Chryseobacterium group</taxon>
        <taxon>Chryseobacterium</taxon>
    </lineage>
</organism>
<comment type="similarity">
    <text evidence="1">Belongs to the TonB-dependent receptor family.</text>
</comment>
<dbReference type="AlphaFoldDB" id="A0A511YRR7"/>
<protein>
    <recommendedName>
        <fullName evidence="2">TonB-dependent receptor plug domain-containing protein</fullName>
    </recommendedName>
</protein>
<name>A0A511YRR7_9FLAO</name>
<keyword evidence="4" id="KW-1185">Reference proteome</keyword>
<comment type="caution">
    <text evidence="3">The sequence shown here is derived from an EMBL/GenBank/DDBJ whole genome shotgun (WGS) entry which is preliminary data.</text>
</comment>
<dbReference type="Pfam" id="PF07715">
    <property type="entry name" value="Plug"/>
    <property type="match status" value="1"/>
</dbReference>
<dbReference type="InterPro" id="IPR037066">
    <property type="entry name" value="Plug_dom_sf"/>
</dbReference>
<dbReference type="GO" id="GO:0009279">
    <property type="term" value="C:cell outer membrane"/>
    <property type="evidence" value="ECO:0007669"/>
    <property type="project" value="UniProtKB-SubCell"/>
</dbReference>
<dbReference type="SUPFAM" id="SSF56935">
    <property type="entry name" value="Porins"/>
    <property type="match status" value="1"/>
</dbReference>
<dbReference type="EMBL" id="BJYJ01000035">
    <property type="protein sequence ID" value="GEN77885.1"/>
    <property type="molecule type" value="Genomic_DNA"/>
</dbReference>
<gene>
    <name evidence="3" type="ORF">CHA01nite_36250</name>
</gene>
<evidence type="ECO:0000313" key="3">
    <source>
        <dbReference type="EMBL" id="GEN77885.1"/>
    </source>
</evidence>
<dbReference type="InterPro" id="IPR039426">
    <property type="entry name" value="TonB-dep_rcpt-like"/>
</dbReference>
<keyword evidence="1" id="KW-0812">Transmembrane</keyword>
<proteinExistence type="inferred from homology"/>
<keyword evidence="1" id="KW-0998">Cell outer membrane</keyword>
<dbReference type="Gene3D" id="2.170.130.10">
    <property type="entry name" value="TonB-dependent receptor, plug domain"/>
    <property type="match status" value="1"/>
</dbReference>
<feature type="domain" description="TonB-dependent receptor plug" evidence="2">
    <location>
        <begin position="129"/>
        <end position="176"/>
    </location>
</feature>
<sequence>MTPHEQGRFCSVCSKTVRDFTDASDDEMIRAISDPSEKICGNFRESQLNRDLGYSYVNSLFARFAVGFIVTASGLVPFHAQEHCSSKSDTLKEASLKGKPAPKLIRNDTASTKHLILGGIRRESIDKYRSPLYVINGKPGTETDFKALDPESIRKINVLKGAYATGRYGRKAFNGAIEVTTKQKRK</sequence>
<evidence type="ECO:0000256" key="1">
    <source>
        <dbReference type="PROSITE-ProRule" id="PRU01360"/>
    </source>
</evidence>